<evidence type="ECO:0000313" key="5">
    <source>
        <dbReference type="EMBL" id="MBV7391429.1"/>
    </source>
</evidence>
<evidence type="ECO:0000313" key="6">
    <source>
        <dbReference type="Proteomes" id="UP000774130"/>
    </source>
</evidence>
<sequence length="299" mass="35231">MELNSHYISVLPIKRIYRLHLFILQKKETYQFSGYPQLVLYYIETGNVKLITKEEELFLQAGESIILTGKNNFHFINEKCESASLAAITFNVFSEDTTIQPVIKQKIRLAETQKNLIKDVLAKTQLLYVQSSNQSYDLQSRNTQSDPFDERILYLHFAELLYTMAQNFQRNQACDNNKHRKNNKQEMVSDILHFMEEHLDKNYSVEELANHFFISPSYIKKIFKEHTGYSMINYYKTLKMERAKELIQNEDLSFTDIGLSLGYDSIHHFSNTFKKYTGLSPSRYKQSIDVVKQKINYFS</sequence>
<name>A0ABS6TES3_9ENTE</name>
<keyword evidence="1" id="KW-0805">Transcription regulation</keyword>
<dbReference type="Proteomes" id="UP000774130">
    <property type="component" value="Unassembled WGS sequence"/>
</dbReference>
<keyword evidence="2" id="KW-0238">DNA-binding</keyword>
<dbReference type="EMBL" id="JAHUZB010000004">
    <property type="protein sequence ID" value="MBV7391429.1"/>
    <property type="molecule type" value="Genomic_DNA"/>
</dbReference>
<dbReference type="InterPro" id="IPR018062">
    <property type="entry name" value="HTH_AraC-typ_CS"/>
</dbReference>
<dbReference type="PANTHER" id="PTHR43280">
    <property type="entry name" value="ARAC-FAMILY TRANSCRIPTIONAL REGULATOR"/>
    <property type="match status" value="1"/>
</dbReference>
<evidence type="ECO:0000259" key="4">
    <source>
        <dbReference type="PROSITE" id="PS01124"/>
    </source>
</evidence>
<dbReference type="RefSeq" id="WP_218326610.1">
    <property type="nucleotide sequence ID" value="NZ_JAHUZB010000004.1"/>
</dbReference>
<keyword evidence="6" id="KW-1185">Reference proteome</keyword>
<feature type="domain" description="HTH araC/xylS-type" evidence="4">
    <location>
        <begin position="189"/>
        <end position="287"/>
    </location>
</feature>
<proteinExistence type="predicted"/>
<reference evidence="5 6" key="1">
    <citation type="submission" date="2021-06" db="EMBL/GenBank/DDBJ databases">
        <title>Enterococcus alishanensis sp. nov., a novel lactic acid bacterium isolated from fresh coffee beans.</title>
        <authorList>
            <person name="Chen Y.-S."/>
        </authorList>
    </citation>
    <scope>NUCLEOTIDE SEQUENCE [LARGE SCALE GENOMIC DNA]</scope>
    <source>
        <strain evidence="5 6">ALS3</strain>
    </source>
</reference>
<gene>
    <name evidence="5" type="ORF">KUA55_12120</name>
</gene>
<dbReference type="PROSITE" id="PS01124">
    <property type="entry name" value="HTH_ARAC_FAMILY_2"/>
    <property type="match status" value="1"/>
</dbReference>
<dbReference type="PROSITE" id="PS00041">
    <property type="entry name" value="HTH_ARAC_FAMILY_1"/>
    <property type="match status" value="1"/>
</dbReference>
<evidence type="ECO:0000256" key="1">
    <source>
        <dbReference type="ARBA" id="ARBA00023015"/>
    </source>
</evidence>
<dbReference type="Pfam" id="PF12833">
    <property type="entry name" value="HTH_18"/>
    <property type="match status" value="1"/>
</dbReference>
<evidence type="ECO:0000256" key="2">
    <source>
        <dbReference type="ARBA" id="ARBA00023125"/>
    </source>
</evidence>
<protein>
    <submittedName>
        <fullName evidence="5">AraC family transcriptional regulator</fullName>
    </submittedName>
</protein>
<evidence type="ECO:0000256" key="3">
    <source>
        <dbReference type="ARBA" id="ARBA00023163"/>
    </source>
</evidence>
<dbReference type="InterPro" id="IPR018060">
    <property type="entry name" value="HTH_AraC"/>
</dbReference>
<comment type="caution">
    <text evidence="5">The sequence shown here is derived from an EMBL/GenBank/DDBJ whole genome shotgun (WGS) entry which is preliminary data.</text>
</comment>
<organism evidence="5 6">
    <name type="scientific">Enterococcus alishanensis</name>
    <dbReference type="NCBI Taxonomy" id="1303817"/>
    <lineage>
        <taxon>Bacteria</taxon>
        <taxon>Bacillati</taxon>
        <taxon>Bacillota</taxon>
        <taxon>Bacilli</taxon>
        <taxon>Lactobacillales</taxon>
        <taxon>Enterococcaceae</taxon>
        <taxon>Enterococcus</taxon>
    </lineage>
</organism>
<dbReference type="PANTHER" id="PTHR43280:SF2">
    <property type="entry name" value="HTH-TYPE TRANSCRIPTIONAL REGULATOR EXSA"/>
    <property type="match status" value="1"/>
</dbReference>
<keyword evidence="3" id="KW-0804">Transcription</keyword>
<dbReference type="SMART" id="SM00342">
    <property type="entry name" value="HTH_ARAC"/>
    <property type="match status" value="1"/>
</dbReference>
<accession>A0ABS6TES3</accession>